<gene>
    <name evidence="3" type="ORF">GPUH_LOCUS10319</name>
</gene>
<organism evidence="5">
    <name type="scientific">Gongylonema pulchrum</name>
    <dbReference type="NCBI Taxonomy" id="637853"/>
    <lineage>
        <taxon>Eukaryota</taxon>
        <taxon>Metazoa</taxon>
        <taxon>Ecdysozoa</taxon>
        <taxon>Nematoda</taxon>
        <taxon>Chromadorea</taxon>
        <taxon>Rhabditida</taxon>
        <taxon>Spirurina</taxon>
        <taxon>Spiruromorpha</taxon>
        <taxon>Spiruroidea</taxon>
        <taxon>Gongylonematidae</taxon>
        <taxon>Gongylonema</taxon>
    </lineage>
</organism>
<evidence type="ECO:0000256" key="2">
    <source>
        <dbReference type="SAM" id="Phobius"/>
    </source>
</evidence>
<reference evidence="5" key="1">
    <citation type="submission" date="2016-06" db="UniProtKB">
        <authorList>
            <consortium name="WormBaseParasite"/>
        </authorList>
    </citation>
    <scope>IDENTIFICATION</scope>
</reference>
<evidence type="ECO:0000256" key="1">
    <source>
        <dbReference type="SAM" id="MobiDB-lite"/>
    </source>
</evidence>
<evidence type="ECO:0000313" key="3">
    <source>
        <dbReference type="EMBL" id="VDN17281.1"/>
    </source>
</evidence>
<keyword evidence="4" id="KW-1185">Reference proteome</keyword>
<feature type="region of interest" description="Disordered" evidence="1">
    <location>
        <begin position="139"/>
        <end position="166"/>
    </location>
</feature>
<protein>
    <submittedName>
        <fullName evidence="5">Na_Ca_ex domain-containing protein</fullName>
    </submittedName>
</protein>
<proteinExistence type="predicted"/>
<dbReference type="Proteomes" id="UP000271098">
    <property type="component" value="Unassembled WGS sequence"/>
</dbReference>
<dbReference type="EMBL" id="UYRT01077924">
    <property type="protein sequence ID" value="VDN17281.1"/>
    <property type="molecule type" value="Genomic_DNA"/>
</dbReference>
<feature type="transmembrane region" description="Helical" evidence="2">
    <location>
        <begin position="319"/>
        <end position="344"/>
    </location>
</feature>
<dbReference type="AlphaFoldDB" id="A0A183DNM8"/>
<evidence type="ECO:0000313" key="5">
    <source>
        <dbReference type="WBParaSite" id="GPUH_0001033201-mRNA-1"/>
    </source>
</evidence>
<keyword evidence="2" id="KW-1133">Transmembrane helix</keyword>
<keyword evidence="2" id="KW-0472">Membrane</keyword>
<evidence type="ECO:0000313" key="4">
    <source>
        <dbReference type="Proteomes" id="UP000271098"/>
    </source>
</evidence>
<accession>A0A183DNM8</accession>
<sequence length="449" mass="45926">MVTADEVDRIKARAGADDFTVRSGVTDGGCDDDIGRRVDLATVVTADEVDGREAGAGTDEFNVGDFFGTSDNDAGGTGCNDDEVSGGAARWADVFDEGCGNSAIGFEHGSSGADGVGGRDDEIRRNVDLAAGGSVVTADEAGGTEAGDGAGNFTVGSSGTDGDDGRDDEMFRRVDLATGISVVTVDEVGGREAGALADDFILGGSFGTPDKDACGGGCDGDEISGGIAGWVGFFDIGEVLSNGVAVGLCAAAVDDSEDTKLIAEDGRNGCGEVKSTEKFVVFDGAGGALSGAVGDACNLFSGAESFDDRDCLVDCFARLAPLVIPLFNITSLLAFVSGVFIFIIMADVLRGISTTVDGESGVVEPETNSAVTHALGVNFVSDDNKALFAGDLFAEEAFLFDIPFFFHVFSPNSATDVEERPAVVIVSWSLVFTAFFDDDVVGRAGDLLE</sequence>
<reference evidence="3 4" key="2">
    <citation type="submission" date="2018-11" db="EMBL/GenBank/DDBJ databases">
        <authorList>
            <consortium name="Pathogen Informatics"/>
        </authorList>
    </citation>
    <scope>NUCLEOTIDE SEQUENCE [LARGE SCALE GENOMIC DNA]</scope>
</reference>
<name>A0A183DNM8_9BILA</name>
<keyword evidence="2" id="KW-0812">Transmembrane</keyword>
<dbReference type="WBParaSite" id="GPUH_0001033201-mRNA-1">
    <property type="protein sequence ID" value="GPUH_0001033201-mRNA-1"/>
    <property type="gene ID" value="GPUH_0001033201"/>
</dbReference>